<evidence type="ECO:0000313" key="5">
    <source>
        <dbReference type="Proteomes" id="UP000474054"/>
    </source>
</evidence>
<reference evidence="3 4" key="2">
    <citation type="submission" date="2019-10" db="EMBL/GenBank/DDBJ databases">
        <title>Genome Sequences from Six Type Strain Members of the Archaeal Family Sulfolobaceae: Acidianus ambivalens, Acidianus infernus, Metallosphaera prunae, Stygiolobus azoricus, Sulfolobus metallicus, and Sulfurisphaera ohwakuensis.</title>
        <authorList>
            <person name="Counts J.A."/>
            <person name="Kelly R.M."/>
        </authorList>
    </citation>
    <scope>NUCLEOTIDE SEQUENCE [LARGE SCALE GENOMIC DNA]</scope>
    <source>
        <strain evidence="3 4">LEI 10</strain>
    </source>
</reference>
<dbReference type="NCBIfam" id="TIGR01439">
    <property type="entry name" value="lp_hng_hel_AbrB"/>
    <property type="match status" value="1"/>
</dbReference>
<dbReference type="GO" id="GO:0003677">
    <property type="term" value="F:DNA binding"/>
    <property type="evidence" value="ECO:0007669"/>
    <property type="project" value="UniProtKB-KW"/>
</dbReference>
<dbReference type="Pfam" id="PF04014">
    <property type="entry name" value="MazE_antitoxin"/>
    <property type="match status" value="1"/>
</dbReference>
<feature type="domain" description="SpoVT-AbrB" evidence="1">
    <location>
        <begin position="21"/>
        <end position="66"/>
    </location>
</feature>
<dbReference type="PANTHER" id="PTHR34860:SF7">
    <property type="entry name" value="TRANSCRIPTION REGULATOR, SPOVT_ABRB FAMILY"/>
    <property type="match status" value="1"/>
</dbReference>
<proteinExistence type="predicted"/>
<dbReference type="Proteomes" id="UP000426328">
    <property type="component" value="Chromosome"/>
</dbReference>
<dbReference type="PANTHER" id="PTHR34860">
    <property type="entry name" value="REPRESSOR-LIKE PROTEIN SSO7C3"/>
    <property type="match status" value="1"/>
</dbReference>
<keyword evidence="4" id="KW-1185">Reference proteome</keyword>
<keyword evidence="3" id="KW-0238">DNA-binding</keyword>
<dbReference type="Gene3D" id="2.10.260.10">
    <property type="match status" value="1"/>
</dbReference>
<name>A0A650CXL4_ACIAM</name>
<dbReference type="SUPFAM" id="SSF89447">
    <property type="entry name" value="AbrB/MazE/MraZ-like"/>
    <property type="match status" value="1"/>
</dbReference>
<evidence type="ECO:0000259" key="1">
    <source>
        <dbReference type="PROSITE" id="PS51740"/>
    </source>
</evidence>
<gene>
    <name evidence="3" type="ORF">D1866_09545</name>
    <name evidence="2" type="ORF">GFB69_00985</name>
</gene>
<dbReference type="Proteomes" id="UP000474054">
    <property type="component" value="Unassembled WGS sequence"/>
</dbReference>
<dbReference type="KEGG" id="aamb:D1866_09545"/>
<evidence type="ECO:0000313" key="3">
    <source>
        <dbReference type="EMBL" id="QGR22197.1"/>
    </source>
</evidence>
<dbReference type="InterPro" id="IPR037914">
    <property type="entry name" value="SpoVT-AbrB_sf"/>
</dbReference>
<organism evidence="3 4">
    <name type="scientific">Acidianus ambivalens</name>
    <name type="common">Desulfurolobus ambivalens</name>
    <dbReference type="NCBI Taxonomy" id="2283"/>
    <lineage>
        <taxon>Archaea</taxon>
        <taxon>Thermoproteota</taxon>
        <taxon>Thermoprotei</taxon>
        <taxon>Sulfolobales</taxon>
        <taxon>Sulfolobaceae</taxon>
        <taxon>Acidianus</taxon>
    </lineage>
</organism>
<evidence type="ECO:0000313" key="4">
    <source>
        <dbReference type="Proteomes" id="UP000426328"/>
    </source>
</evidence>
<dbReference type="InterPro" id="IPR052975">
    <property type="entry name" value="Repressor-like_regulatory"/>
</dbReference>
<protein>
    <submittedName>
        <fullName evidence="3">AbrB/MazE/SpoVT family DNA-binding domain-containing protein</fullName>
    </submittedName>
</protein>
<accession>A0A650CXL4</accession>
<dbReference type="AlphaFoldDB" id="A0A650CXL4"/>
<dbReference type="EMBL" id="CP045482">
    <property type="protein sequence ID" value="QGR22197.1"/>
    <property type="molecule type" value="Genomic_DNA"/>
</dbReference>
<dbReference type="PROSITE" id="PS51740">
    <property type="entry name" value="SPOVT_ABRB"/>
    <property type="match status" value="1"/>
</dbReference>
<evidence type="ECO:0000313" key="2">
    <source>
        <dbReference type="EMBL" id="MQL54373.1"/>
    </source>
</evidence>
<dbReference type="InterPro" id="IPR007159">
    <property type="entry name" value="SpoVT-AbrB_dom"/>
</dbReference>
<sequence>MFNLRISKVKLKAFMRIFFYMYRLKVHKKGIIVIPKEIREKFNLKEGDEVNVIVDDEGIYIFPRDDIRKYFGSDKDAIKALNILEEERRRERESST</sequence>
<dbReference type="SMART" id="SM00966">
    <property type="entry name" value="SpoVT_AbrB"/>
    <property type="match status" value="1"/>
</dbReference>
<reference evidence="2 5" key="1">
    <citation type="submission" date="2019-10" db="EMBL/GenBank/DDBJ databases">
        <title>Comparative genomics of sulfur disproportionating microorganisms.</title>
        <authorList>
            <person name="Ward L.M."/>
            <person name="Bertran E."/>
            <person name="Johnston D."/>
        </authorList>
    </citation>
    <scope>NUCLEOTIDE SEQUENCE [LARGE SCALE GENOMIC DNA]</scope>
    <source>
        <strain evidence="2 5">DSM 3772</strain>
    </source>
</reference>
<dbReference type="EMBL" id="WHYS01000001">
    <property type="protein sequence ID" value="MQL54373.1"/>
    <property type="molecule type" value="Genomic_DNA"/>
</dbReference>